<keyword evidence="1" id="KW-1133">Transmembrane helix</keyword>
<keyword evidence="1" id="KW-0812">Transmembrane</keyword>
<proteinExistence type="predicted"/>
<evidence type="ECO:0000313" key="2">
    <source>
        <dbReference type="EMBL" id="SOC21574.1"/>
    </source>
</evidence>
<name>A0A285TH63_9RHOB</name>
<keyword evidence="3" id="KW-1185">Reference proteome</keyword>
<gene>
    <name evidence="2" type="ORF">SAMN05877831_1245</name>
</gene>
<keyword evidence="1" id="KW-0472">Membrane</keyword>
<evidence type="ECO:0000313" key="3">
    <source>
        <dbReference type="Proteomes" id="UP000219111"/>
    </source>
</evidence>
<protein>
    <submittedName>
        <fullName evidence="2">Uncharacterized protein</fullName>
    </submittedName>
</protein>
<organism evidence="2 3">
    <name type="scientific">Rhodobacter maris</name>
    <dbReference type="NCBI Taxonomy" id="446682"/>
    <lineage>
        <taxon>Bacteria</taxon>
        <taxon>Pseudomonadati</taxon>
        <taxon>Pseudomonadota</taxon>
        <taxon>Alphaproteobacteria</taxon>
        <taxon>Rhodobacterales</taxon>
        <taxon>Rhodobacter group</taxon>
        <taxon>Rhodobacter</taxon>
    </lineage>
</organism>
<dbReference type="RefSeq" id="WP_097071466.1">
    <property type="nucleotide sequence ID" value="NZ_OBMT01000024.1"/>
</dbReference>
<evidence type="ECO:0000256" key="1">
    <source>
        <dbReference type="SAM" id="Phobius"/>
    </source>
</evidence>
<dbReference type="AlphaFoldDB" id="A0A285TH63"/>
<sequence>MSILKDVLADLASMFVADARLTGAILALVAVAAMLVWAGLPSLVGGAVLLVGCLAVLVLAVRREAARRARR</sequence>
<dbReference type="Proteomes" id="UP000219111">
    <property type="component" value="Unassembled WGS sequence"/>
</dbReference>
<feature type="transmembrane region" description="Helical" evidence="1">
    <location>
        <begin position="21"/>
        <end position="38"/>
    </location>
</feature>
<accession>A0A285TH63</accession>
<dbReference type="EMBL" id="OBMT01000024">
    <property type="protein sequence ID" value="SOC21574.1"/>
    <property type="molecule type" value="Genomic_DNA"/>
</dbReference>
<feature type="transmembrane region" description="Helical" evidence="1">
    <location>
        <begin position="44"/>
        <end position="61"/>
    </location>
</feature>
<reference evidence="3" key="1">
    <citation type="submission" date="2017-08" db="EMBL/GenBank/DDBJ databases">
        <authorList>
            <person name="Varghese N."/>
            <person name="Submissions S."/>
        </authorList>
    </citation>
    <scope>NUCLEOTIDE SEQUENCE [LARGE SCALE GENOMIC DNA]</scope>
    <source>
        <strain evidence="3">JA276</strain>
    </source>
</reference>